<name>A0ABT0QBL8_9FLAO</name>
<accession>A0ABT0QBL8</accession>
<gene>
    <name evidence="3" type="ORF">M3P09_05055</name>
</gene>
<feature type="transmembrane region" description="Helical" evidence="1">
    <location>
        <begin position="33"/>
        <end position="54"/>
    </location>
</feature>
<keyword evidence="1" id="KW-1133">Transmembrane helix</keyword>
<feature type="transmembrane region" description="Helical" evidence="1">
    <location>
        <begin position="60"/>
        <end position="84"/>
    </location>
</feature>
<feature type="domain" description="2TM" evidence="2">
    <location>
        <begin position="22"/>
        <end position="104"/>
    </location>
</feature>
<sequence>MENYKLEQYENKSYQKEQAYLRAKKRVKELKGFYWHAFWYVVVNVFIITMVAINSNNQDFWHFGTFTTAFFWGLGLGFHALSIFGKDLFFSKNWHERKVKEYMDKDKKQWN</sequence>
<keyword evidence="1" id="KW-0812">Transmembrane</keyword>
<reference evidence="3" key="1">
    <citation type="submission" date="2022-05" db="EMBL/GenBank/DDBJ databases">
        <authorList>
            <person name="Park J.-S."/>
        </authorList>
    </citation>
    <scope>NUCLEOTIDE SEQUENCE</scope>
    <source>
        <strain evidence="3">2012CJ34-3</strain>
    </source>
</reference>
<evidence type="ECO:0000256" key="1">
    <source>
        <dbReference type="SAM" id="Phobius"/>
    </source>
</evidence>
<organism evidence="3 4">
    <name type="scientific">Jejuia spongiicola</name>
    <dbReference type="NCBI Taxonomy" id="2942207"/>
    <lineage>
        <taxon>Bacteria</taxon>
        <taxon>Pseudomonadati</taxon>
        <taxon>Bacteroidota</taxon>
        <taxon>Flavobacteriia</taxon>
        <taxon>Flavobacteriales</taxon>
        <taxon>Flavobacteriaceae</taxon>
        <taxon>Jejuia</taxon>
    </lineage>
</organism>
<evidence type="ECO:0000313" key="4">
    <source>
        <dbReference type="Proteomes" id="UP001165381"/>
    </source>
</evidence>
<dbReference type="Pfam" id="PF13239">
    <property type="entry name" value="2TM"/>
    <property type="match status" value="1"/>
</dbReference>
<dbReference type="InterPro" id="IPR025698">
    <property type="entry name" value="2TM_dom"/>
</dbReference>
<keyword evidence="4" id="KW-1185">Reference proteome</keyword>
<dbReference type="EMBL" id="JAMFLZ010000002">
    <property type="protein sequence ID" value="MCL6294350.1"/>
    <property type="molecule type" value="Genomic_DNA"/>
</dbReference>
<protein>
    <submittedName>
        <fullName evidence="3">2TM domain-containing protein</fullName>
    </submittedName>
</protein>
<evidence type="ECO:0000259" key="2">
    <source>
        <dbReference type="Pfam" id="PF13239"/>
    </source>
</evidence>
<keyword evidence="1" id="KW-0472">Membrane</keyword>
<evidence type="ECO:0000313" key="3">
    <source>
        <dbReference type="EMBL" id="MCL6294350.1"/>
    </source>
</evidence>
<proteinExistence type="predicted"/>
<dbReference type="RefSeq" id="WP_099564295.1">
    <property type="nucleotide sequence ID" value="NZ_JAMFLZ010000002.1"/>
</dbReference>
<comment type="caution">
    <text evidence="3">The sequence shown here is derived from an EMBL/GenBank/DDBJ whole genome shotgun (WGS) entry which is preliminary data.</text>
</comment>
<dbReference type="Proteomes" id="UP001165381">
    <property type="component" value="Unassembled WGS sequence"/>
</dbReference>